<feature type="domain" description="Glucose-methanol-choline oxidoreductase N-terminal" evidence="4">
    <location>
        <begin position="302"/>
        <end position="316"/>
    </location>
</feature>
<feature type="signal peptide" evidence="3">
    <location>
        <begin position="1"/>
        <end position="18"/>
    </location>
</feature>
<dbReference type="GO" id="GO:0016614">
    <property type="term" value="F:oxidoreductase activity, acting on CH-OH group of donors"/>
    <property type="evidence" value="ECO:0007669"/>
    <property type="project" value="InterPro"/>
</dbReference>
<dbReference type="EMBL" id="ML977499">
    <property type="protein sequence ID" value="KAF2133649.1"/>
    <property type="molecule type" value="Genomic_DNA"/>
</dbReference>
<comment type="similarity">
    <text evidence="1">Belongs to the GMC oxidoreductase family.</text>
</comment>
<sequence>MTSLLTLLFLFGLRLSEARVLPRYSSRISARAANSTNYDFVIVGGGISGLVLADRLTEDSHVTVLVIEAGPFDKGEDEVLVPGSWNPAQYLWPGLVTEPLTALNNRSEPIVVAKVVGGGSTINAMNLLRGTKADFAGWVSLGNDGWGWDDMLPYFKKSENFTAPDASFAATSNISWDDSVRGHDGPVQYSYPNYAYPGLGHWWTAALSAGMTPVQDPSSGVNPGIFWTPTVLDTSTQTRCDARVAHYDRVISTRPNYHVLAENMVSRILFEGTQATGVEYFPSAGGNTSTVFAMKEVILAAGALHTPQILQLSGVGPKSVLDSLSIPVVANLPGVGTNLQDHGAVAVQYNFTKIITPNAISLVTNSTYSAEQWEHYKNHEPSAFTVVRGLGTTFGTLALQDMTTSNSSIIADAMADHAASSLPTDTDPTVIAGYQAQRRILIEQLQNPNMAVSVLSWDTYSSVTVSHVKPFSRGKITIRSTDILVEPKIDYRTATDPTDLTVVVATLRKLRELMSAPAMVALGTVEAAPLGANIKSEEDFTAVLRASYGVSAAHQCCTAPMMPLGLGGVVDLEHKVYGVTGLRVVDVSTFPMAVSGGPTANVYAVAEKLADVIKKEFKEI</sequence>
<dbReference type="GO" id="GO:0044550">
    <property type="term" value="P:secondary metabolite biosynthetic process"/>
    <property type="evidence" value="ECO:0007669"/>
    <property type="project" value="TreeGrafter"/>
</dbReference>
<feature type="binding site" evidence="2">
    <location>
        <position position="265"/>
    </location>
    <ligand>
        <name>FAD</name>
        <dbReference type="ChEBI" id="CHEBI:57692"/>
    </ligand>
</feature>
<organism evidence="5 6">
    <name type="scientific">Dothidotthia symphoricarpi CBS 119687</name>
    <dbReference type="NCBI Taxonomy" id="1392245"/>
    <lineage>
        <taxon>Eukaryota</taxon>
        <taxon>Fungi</taxon>
        <taxon>Dikarya</taxon>
        <taxon>Ascomycota</taxon>
        <taxon>Pezizomycotina</taxon>
        <taxon>Dothideomycetes</taxon>
        <taxon>Pleosporomycetidae</taxon>
        <taxon>Pleosporales</taxon>
        <taxon>Dothidotthiaceae</taxon>
        <taxon>Dothidotthia</taxon>
    </lineage>
</organism>
<dbReference type="RefSeq" id="XP_033528036.1">
    <property type="nucleotide sequence ID" value="XM_033671234.1"/>
</dbReference>
<proteinExistence type="inferred from homology"/>
<feature type="binding site" evidence="2">
    <location>
        <position position="115"/>
    </location>
    <ligand>
        <name>FAD</name>
        <dbReference type="ChEBI" id="CHEBI:57692"/>
    </ligand>
</feature>
<dbReference type="SUPFAM" id="SSF54373">
    <property type="entry name" value="FAD-linked reductases, C-terminal domain"/>
    <property type="match status" value="1"/>
</dbReference>
<keyword evidence="2" id="KW-0274">FAD</keyword>
<dbReference type="PIRSF" id="PIRSF000137">
    <property type="entry name" value="Alcohol_oxidase"/>
    <property type="match status" value="1"/>
</dbReference>
<dbReference type="InterPro" id="IPR012132">
    <property type="entry name" value="GMC_OxRdtase"/>
</dbReference>
<dbReference type="PANTHER" id="PTHR11552">
    <property type="entry name" value="GLUCOSE-METHANOL-CHOLINE GMC OXIDOREDUCTASE"/>
    <property type="match status" value="1"/>
</dbReference>
<protein>
    <submittedName>
        <fullName evidence="5">GMC oxidoreductase</fullName>
    </submittedName>
</protein>
<evidence type="ECO:0000256" key="2">
    <source>
        <dbReference type="PIRSR" id="PIRSR000137-2"/>
    </source>
</evidence>
<evidence type="ECO:0000259" key="4">
    <source>
        <dbReference type="PROSITE" id="PS00624"/>
    </source>
</evidence>
<dbReference type="GeneID" id="54411666"/>
<dbReference type="Gene3D" id="3.30.560.10">
    <property type="entry name" value="Glucose Oxidase, domain 3"/>
    <property type="match status" value="1"/>
</dbReference>
<dbReference type="GO" id="GO:0050660">
    <property type="term" value="F:flavin adenine dinucleotide binding"/>
    <property type="evidence" value="ECO:0007669"/>
    <property type="project" value="InterPro"/>
</dbReference>
<dbReference type="InterPro" id="IPR036188">
    <property type="entry name" value="FAD/NAD-bd_sf"/>
</dbReference>
<dbReference type="InterPro" id="IPR000172">
    <property type="entry name" value="GMC_OxRdtase_N"/>
</dbReference>
<evidence type="ECO:0000256" key="1">
    <source>
        <dbReference type="ARBA" id="ARBA00010790"/>
    </source>
</evidence>
<accession>A0A6A6AP03</accession>
<dbReference type="Proteomes" id="UP000799771">
    <property type="component" value="Unassembled WGS sequence"/>
</dbReference>
<comment type="cofactor">
    <cofactor evidence="2">
        <name>FAD</name>
        <dbReference type="ChEBI" id="CHEBI:57692"/>
    </cofactor>
</comment>
<keyword evidence="2" id="KW-0285">Flavoprotein</keyword>
<feature type="chain" id="PRO_5025397620" evidence="3">
    <location>
        <begin position="19"/>
        <end position="620"/>
    </location>
</feature>
<dbReference type="InterPro" id="IPR007867">
    <property type="entry name" value="GMC_OxRtase_C"/>
</dbReference>
<gene>
    <name evidence="5" type="ORF">P153DRAFT_393451</name>
</gene>
<keyword evidence="3" id="KW-0732">Signal</keyword>
<dbReference type="PROSITE" id="PS00624">
    <property type="entry name" value="GMC_OXRED_2"/>
    <property type="match status" value="1"/>
</dbReference>
<reference evidence="5" key="1">
    <citation type="journal article" date="2020" name="Stud. Mycol.">
        <title>101 Dothideomycetes genomes: a test case for predicting lifestyles and emergence of pathogens.</title>
        <authorList>
            <person name="Haridas S."/>
            <person name="Albert R."/>
            <person name="Binder M."/>
            <person name="Bloem J."/>
            <person name="Labutti K."/>
            <person name="Salamov A."/>
            <person name="Andreopoulos B."/>
            <person name="Baker S."/>
            <person name="Barry K."/>
            <person name="Bills G."/>
            <person name="Bluhm B."/>
            <person name="Cannon C."/>
            <person name="Castanera R."/>
            <person name="Culley D."/>
            <person name="Daum C."/>
            <person name="Ezra D."/>
            <person name="Gonzalez J."/>
            <person name="Henrissat B."/>
            <person name="Kuo A."/>
            <person name="Liang C."/>
            <person name="Lipzen A."/>
            <person name="Lutzoni F."/>
            <person name="Magnuson J."/>
            <person name="Mondo S."/>
            <person name="Nolan M."/>
            <person name="Ohm R."/>
            <person name="Pangilinan J."/>
            <person name="Park H.-J."/>
            <person name="Ramirez L."/>
            <person name="Alfaro M."/>
            <person name="Sun H."/>
            <person name="Tritt A."/>
            <person name="Yoshinaga Y."/>
            <person name="Zwiers L.-H."/>
            <person name="Turgeon B."/>
            <person name="Goodwin S."/>
            <person name="Spatafora J."/>
            <person name="Crous P."/>
            <person name="Grigoriev I."/>
        </authorList>
    </citation>
    <scope>NUCLEOTIDE SEQUENCE</scope>
    <source>
        <strain evidence="5">CBS 119687</strain>
    </source>
</reference>
<dbReference type="OrthoDB" id="269227at2759"/>
<dbReference type="Pfam" id="PF00732">
    <property type="entry name" value="GMC_oxred_N"/>
    <property type="match status" value="1"/>
</dbReference>
<dbReference type="AlphaFoldDB" id="A0A6A6AP03"/>
<evidence type="ECO:0000313" key="5">
    <source>
        <dbReference type="EMBL" id="KAF2133649.1"/>
    </source>
</evidence>
<dbReference type="PANTHER" id="PTHR11552:SF115">
    <property type="entry name" value="DEHYDROGENASE XPTC-RELATED"/>
    <property type="match status" value="1"/>
</dbReference>
<dbReference type="Pfam" id="PF05199">
    <property type="entry name" value="GMC_oxred_C"/>
    <property type="match status" value="1"/>
</dbReference>
<name>A0A6A6AP03_9PLEO</name>
<dbReference type="Gene3D" id="3.50.50.60">
    <property type="entry name" value="FAD/NAD(P)-binding domain"/>
    <property type="match status" value="1"/>
</dbReference>
<evidence type="ECO:0000313" key="6">
    <source>
        <dbReference type="Proteomes" id="UP000799771"/>
    </source>
</evidence>
<evidence type="ECO:0000256" key="3">
    <source>
        <dbReference type="SAM" id="SignalP"/>
    </source>
</evidence>
<keyword evidence="6" id="KW-1185">Reference proteome</keyword>
<dbReference type="SUPFAM" id="SSF51905">
    <property type="entry name" value="FAD/NAD(P)-binding domain"/>
    <property type="match status" value="1"/>
</dbReference>